<keyword evidence="5 9" id="KW-0812">Transmembrane</keyword>
<feature type="transmembrane region" description="Helical" evidence="9">
    <location>
        <begin position="189"/>
        <end position="209"/>
    </location>
</feature>
<evidence type="ECO:0000256" key="6">
    <source>
        <dbReference type="ARBA" id="ARBA00022989"/>
    </source>
</evidence>
<evidence type="ECO:0000259" key="10">
    <source>
        <dbReference type="PROSITE" id="PS51012"/>
    </source>
</evidence>
<dbReference type="AlphaFoldDB" id="A0A841SXG3"/>
<evidence type="ECO:0000256" key="4">
    <source>
        <dbReference type="ARBA" id="ARBA00022475"/>
    </source>
</evidence>
<comment type="caution">
    <text evidence="11">The sequence shown here is derived from an EMBL/GenBank/DDBJ whole genome shotgun (WGS) entry which is preliminary data.</text>
</comment>
<evidence type="ECO:0000256" key="7">
    <source>
        <dbReference type="ARBA" id="ARBA00023136"/>
    </source>
</evidence>
<evidence type="ECO:0000256" key="8">
    <source>
        <dbReference type="SAM" id="MobiDB-lite"/>
    </source>
</evidence>
<feature type="transmembrane region" description="Helical" evidence="9">
    <location>
        <begin position="230"/>
        <end position="252"/>
    </location>
</feature>
<evidence type="ECO:0000256" key="1">
    <source>
        <dbReference type="ARBA" id="ARBA00004651"/>
    </source>
</evidence>
<dbReference type="InterPro" id="IPR051449">
    <property type="entry name" value="ABC-2_transporter_component"/>
</dbReference>
<keyword evidence="6 9" id="KW-1133">Transmembrane helix</keyword>
<dbReference type="PANTHER" id="PTHR30294">
    <property type="entry name" value="MEMBRANE COMPONENT OF ABC TRANSPORTER YHHJ-RELATED"/>
    <property type="match status" value="1"/>
</dbReference>
<reference evidence="11 12" key="1">
    <citation type="submission" date="2020-08" db="EMBL/GenBank/DDBJ databases">
        <title>Cohnella phylogeny.</title>
        <authorList>
            <person name="Dunlap C."/>
        </authorList>
    </citation>
    <scope>NUCLEOTIDE SEQUENCE [LARGE SCALE GENOMIC DNA]</scope>
    <source>
        <strain evidence="11 12">DSM 25241</strain>
    </source>
</reference>
<dbReference type="Proteomes" id="UP000535838">
    <property type="component" value="Unassembled WGS sequence"/>
</dbReference>
<dbReference type="RefSeq" id="WP_185120822.1">
    <property type="nucleotide sequence ID" value="NZ_JACJVQ010000013.1"/>
</dbReference>
<evidence type="ECO:0000313" key="12">
    <source>
        <dbReference type="Proteomes" id="UP000535838"/>
    </source>
</evidence>
<evidence type="ECO:0000256" key="3">
    <source>
        <dbReference type="ARBA" id="ARBA00022448"/>
    </source>
</evidence>
<evidence type="ECO:0000256" key="2">
    <source>
        <dbReference type="ARBA" id="ARBA00007783"/>
    </source>
</evidence>
<evidence type="ECO:0000256" key="9">
    <source>
        <dbReference type="SAM" id="Phobius"/>
    </source>
</evidence>
<dbReference type="Pfam" id="PF12698">
    <property type="entry name" value="ABC2_membrane_3"/>
    <property type="match status" value="1"/>
</dbReference>
<name>A0A841SXG3_9BACL</name>
<comment type="similarity">
    <text evidence="2">Belongs to the ABC-2 integral membrane protein family.</text>
</comment>
<proteinExistence type="inferred from homology"/>
<dbReference type="Gene3D" id="3.40.1710.10">
    <property type="entry name" value="abc type-2 transporter like domain"/>
    <property type="match status" value="1"/>
</dbReference>
<dbReference type="InterPro" id="IPR013525">
    <property type="entry name" value="ABC2_TM"/>
</dbReference>
<feature type="transmembrane region" description="Helical" evidence="9">
    <location>
        <begin position="352"/>
        <end position="372"/>
    </location>
</feature>
<evidence type="ECO:0000313" key="11">
    <source>
        <dbReference type="EMBL" id="MBB6635609.1"/>
    </source>
</evidence>
<keyword evidence="4" id="KW-1003">Cell membrane</keyword>
<keyword evidence="7 9" id="KW-0472">Membrane</keyword>
<feature type="transmembrane region" description="Helical" evidence="9">
    <location>
        <begin position="20"/>
        <end position="41"/>
    </location>
</feature>
<organism evidence="11 12">
    <name type="scientific">Cohnella thailandensis</name>
    <dbReference type="NCBI Taxonomy" id="557557"/>
    <lineage>
        <taxon>Bacteria</taxon>
        <taxon>Bacillati</taxon>
        <taxon>Bacillota</taxon>
        <taxon>Bacilli</taxon>
        <taxon>Bacillales</taxon>
        <taxon>Paenibacillaceae</taxon>
        <taxon>Cohnella</taxon>
    </lineage>
</organism>
<feature type="region of interest" description="Disordered" evidence="8">
    <location>
        <begin position="153"/>
        <end position="183"/>
    </location>
</feature>
<evidence type="ECO:0000256" key="5">
    <source>
        <dbReference type="ARBA" id="ARBA00022692"/>
    </source>
</evidence>
<gene>
    <name evidence="11" type="ORF">H7B67_15925</name>
</gene>
<dbReference type="PANTHER" id="PTHR30294:SF38">
    <property type="entry name" value="TRANSPORT PERMEASE PROTEIN"/>
    <property type="match status" value="1"/>
</dbReference>
<protein>
    <submittedName>
        <fullName evidence="11">ABC transporter permease</fullName>
    </submittedName>
</protein>
<feature type="domain" description="ABC transmembrane type-2" evidence="10">
    <location>
        <begin position="152"/>
        <end position="377"/>
    </location>
</feature>
<dbReference type="EMBL" id="JACJVQ010000013">
    <property type="protein sequence ID" value="MBB6635609.1"/>
    <property type="molecule type" value="Genomic_DNA"/>
</dbReference>
<feature type="transmembrane region" description="Helical" evidence="9">
    <location>
        <begin position="297"/>
        <end position="316"/>
    </location>
</feature>
<dbReference type="GO" id="GO:0140359">
    <property type="term" value="F:ABC-type transporter activity"/>
    <property type="evidence" value="ECO:0007669"/>
    <property type="project" value="InterPro"/>
</dbReference>
<comment type="subcellular location">
    <subcellularLocation>
        <location evidence="1">Cell membrane</location>
        <topology evidence="1">Multi-pass membrane protein</topology>
    </subcellularLocation>
</comment>
<feature type="transmembrane region" description="Helical" evidence="9">
    <location>
        <begin position="264"/>
        <end position="285"/>
    </location>
</feature>
<dbReference type="GO" id="GO:0005886">
    <property type="term" value="C:plasma membrane"/>
    <property type="evidence" value="ECO:0007669"/>
    <property type="project" value="UniProtKB-SubCell"/>
</dbReference>
<dbReference type="InterPro" id="IPR047817">
    <property type="entry name" value="ABC2_TM_bact-type"/>
</dbReference>
<sequence length="384" mass="41740">MIFSIATKEWKLLLKEKGTFFWLLLMPVMFIVLFGTVLGQLGSTPQTLTYIDMDRSSASEALLASLEAKGGYKLEAKDAGTLDDELSRIREGKLSSLLVIPKGFDGALAEGGNSQASVVLYSDAASDTVAGLRTTLENVASDYREQRIDDALKSAGANEESRKQALQSPLRIEDKPQNSTESNTVTQVVPGYTVMFVFFVMISMIRRFVTDKTTGMTARLRTTRMSPLNYLLGMWLAYLGVALVQCTVLLAFGHYAYDVQLGDLSAIAALVFMLALCGTGIGLALSMVVRGENQGMAFVQLITMGGAVLGGLWFPLEYMPKAMQTVSHFIPQYWAQKAFQDIMVRGDHLSGILPSLAVLAAFAVACIAIALLRFRGFMKSALSG</sequence>
<keyword evidence="12" id="KW-1185">Reference proteome</keyword>
<keyword evidence="3" id="KW-0813">Transport</keyword>
<dbReference type="PROSITE" id="PS51012">
    <property type="entry name" value="ABC_TM2"/>
    <property type="match status" value="1"/>
</dbReference>
<accession>A0A841SXG3</accession>